<dbReference type="AlphaFoldDB" id="A0A5B6VFE8"/>
<keyword evidence="1" id="KW-1133">Transmembrane helix</keyword>
<keyword evidence="1" id="KW-0472">Membrane</keyword>
<evidence type="ECO:0000313" key="3">
    <source>
        <dbReference type="Proteomes" id="UP000325315"/>
    </source>
</evidence>
<evidence type="ECO:0000313" key="2">
    <source>
        <dbReference type="EMBL" id="KAA3467676.1"/>
    </source>
</evidence>
<dbReference type="EMBL" id="SMMG02000007">
    <property type="protein sequence ID" value="KAA3467676.1"/>
    <property type="molecule type" value="Genomic_DNA"/>
</dbReference>
<accession>A0A5B6VFE8</accession>
<dbReference type="Proteomes" id="UP000325315">
    <property type="component" value="Unassembled WGS sequence"/>
</dbReference>
<keyword evidence="1" id="KW-0812">Transmembrane</keyword>
<comment type="caution">
    <text evidence="2">The sequence shown here is derived from an EMBL/GenBank/DDBJ whole genome shotgun (WGS) entry which is preliminary data.</text>
</comment>
<name>A0A5B6VFE8_9ROSI</name>
<gene>
    <name evidence="2" type="ORF">EPI10_002666</name>
</gene>
<proteinExistence type="predicted"/>
<reference evidence="3" key="1">
    <citation type="journal article" date="2019" name="Plant Biotechnol. J.">
        <title>Genome sequencing of the Australian wild diploid species Gossypium australe highlights disease resistance and delayed gland morphogenesis.</title>
        <authorList>
            <person name="Cai Y."/>
            <person name="Cai X."/>
            <person name="Wang Q."/>
            <person name="Wang P."/>
            <person name="Zhang Y."/>
            <person name="Cai C."/>
            <person name="Xu Y."/>
            <person name="Wang K."/>
            <person name="Zhou Z."/>
            <person name="Wang C."/>
            <person name="Geng S."/>
            <person name="Li B."/>
            <person name="Dong Q."/>
            <person name="Hou Y."/>
            <person name="Wang H."/>
            <person name="Ai P."/>
            <person name="Liu Z."/>
            <person name="Yi F."/>
            <person name="Sun M."/>
            <person name="An G."/>
            <person name="Cheng J."/>
            <person name="Zhang Y."/>
            <person name="Shi Q."/>
            <person name="Xie Y."/>
            <person name="Shi X."/>
            <person name="Chang Y."/>
            <person name="Huang F."/>
            <person name="Chen Y."/>
            <person name="Hong S."/>
            <person name="Mi L."/>
            <person name="Sun Q."/>
            <person name="Zhang L."/>
            <person name="Zhou B."/>
            <person name="Peng R."/>
            <person name="Zhang X."/>
            <person name="Liu F."/>
        </authorList>
    </citation>
    <scope>NUCLEOTIDE SEQUENCE [LARGE SCALE GENOMIC DNA]</scope>
    <source>
        <strain evidence="3">cv. PA1801</strain>
    </source>
</reference>
<feature type="transmembrane region" description="Helical" evidence="1">
    <location>
        <begin position="12"/>
        <end position="32"/>
    </location>
</feature>
<protein>
    <submittedName>
        <fullName evidence="2">Uncharacterized protein</fullName>
    </submittedName>
</protein>
<organism evidence="2 3">
    <name type="scientific">Gossypium australe</name>
    <dbReference type="NCBI Taxonomy" id="47621"/>
    <lineage>
        <taxon>Eukaryota</taxon>
        <taxon>Viridiplantae</taxon>
        <taxon>Streptophyta</taxon>
        <taxon>Embryophyta</taxon>
        <taxon>Tracheophyta</taxon>
        <taxon>Spermatophyta</taxon>
        <taxon>Magnoliopsida</taxon>
        <taxon>eudicotyledons</taxon>
        <taxon>Gunneridae</taxon>
        <taxon>Pentapetalae</taxon>
        <taxon>rosids</taxon>
        <taxon>malvids</taxon>
        <taxon>Malvales</taxon>
        <taxon>Malvaceae</taxon>
        <taxon>Malvoideae</taxon>
        <taxon>Gossypium</taxon>
    </lineage>
</organism>
<feature type="transmembrane region" description="Helical" evidence="1">
    <location>
        <begin position="38"/>
        <end position="55"/>
    </location>
</feature>
<evidence type="ECO:0000256" key="1">
    <source>
        <dbReference type="SAM" id="Phobius"/>
    </source>
</evidence>
<sequence length="64" mass="7672">MSSHFKSLSQVYLCGFFVYIHSWVLFKLLIYLEVDSQKWVFTSLSFILLKSVAFVQQFKLLKCW</sequence>
<keyword evidence="3" id="KW-1185">Reference proteome</keyword>